<accession>A0ABP8JQL0</accession>
<keyword evidence="1" id="KW-0812">Transmembrane</keyword>
<dbReference type="Proteomes" id="UP001500642">
    <property type="component" value="Unassembled WGS sequence"/>
</dbReference>
<evidence type="ECO:0000313" key="3">
    <source>
        <dbReference type="Proteomes" id="UP001500642"/>
    </source>
</evidence>
<keyword evidence="1" id="KW-0472">Membrane</keyword>
<sequence>MNAAELHPLLPASDWWLVAAAGAIAGFLVLAGWPVFARLWAHSGARADGPAHVPGHTRREYLSKIDALDTAWRAGELSEREVAQRLGTIVRRFARSAWGIDVSHMTLAELRAHRIEPIAVAVSRLYAAEFSDEAAIDCRAELGAARKLVGRWS</sequence>
<keyword evidence="1" id="KW-1133">Transmembrane helix</keyword>
<proteinExistence type="predicted"/>
<dbReference type="RefSeq" id="WP_265809440.1">
    <property type="nucleotide sequence ID" value="NZ_BAABGL010000033.1"/>
</dbReference>
<comment type="caution">
    <text evidence="2">The sequence shown here is derived from an EMBL/GenBank/DDBJ whole genome shotgun (WGS) entry which is preliminary data.</text>
</comment>
<feature type="transmembrane region" description="Helical" evidence="1">
    <location>
        <begin position="15"/>
        <end position="36"/>
    </location>
</feature>
<evidence type="ECO:0000313" key="2">
    <source>
        <dbReference type="EMBL" id="GAA4394573.1"/>
    </source>
</evidence>
<organism evidence="2 3">
    <name type="scientific">Brevibacterium pityocampae</name>
    <dbReference type="NCBI Taxonomy" id="506594"/>
    <lineage>
        <taxon>Bacteria</taxon>
        <taxon>Bacillati</taxon>
        <taxon>Actinomycetota</taxon>
        <taxon>Actinomycetes</taxon>
        <taxon>Micrococcales</taxon>
        <taxon>Brevibacteriaceae</taxon>
        <taxon>Brevibacterium</taxon>
    </lineage>
</organism>
<keyword evidence="3" id="KW-1185">Reference proteome</keyword>
<name>A0ABP8JQL0_9MICO</name>
<evidence type="ECO:0008006" key="4">
    <source>
        <dbReference type="Google" id="ProtNLM"/>
    </source>
</evidence>
<reference evidence="3" key="1">
    <citation type="journal article" date="2019" name="Int. J. Syst. Evol. Microbiol.">
        <title>The Global Catalogue of Microorganisms (GCM) 10K type strain sequencing project: providing services to taxonomists for standard genome sequencing and annotation.</title>
        <authorList>
            <consortium name="The Broad Institute Genomics Platform"/>
            <consortium name="The Broad Institute Genome Sequencing Center for Infectious Disease"/>
            <person name="Wu L."/>
            <person name="Ma J."/>
        </authorList>
    </citation>
    <scope>NUCLEOTIDE SEQUENCE [LARGE SCALE GENOMIC DNA]</scope>
    <source>
        <strain evidence="3">JCM 17808</strain>
    </source>
</reference>
<evidence type="ECO:0000256" key="1">
    <source>
        <dbReference type="SAM" id="Phobius"/>
    </source>
</evidence>
<gene>
    <name evidence="2" type="ORF">GCM10023167_24140</name>
</gene>
<dbReference type="EMBL" id="BAABGL010000033">
    <property type="protein sequence ID" value="GAA4394573.1"/>
    <property type="molecule type" value="Genomic_DNA"/>
</dbReference>
<protein>
    <recommendedName>
        <fullName evidence="4">DUF4129 domain-containing protein</fullName>
    </recommendedName>
</protein>